<evidence type="ECO:0000256" key="9">
    <source>
        <dbReference type="ARBA" id="ARBA00023146"/>
    </source>
</evidence>
<evidence type="ECO:0000256" key="6">
    <source>
        <dbReference type="ARBA" id="ARBA00022833"/>
    </source>
</evidence>
<feature type="short sequence motif" description="'HIGH' region" evidence="10">
    <location>
        <begin position="13"/>
        <end position="23"/>
    </location>
</feature>
<dbReference type="Gene3D" id="1.10.8.70">
    <property type="entry name" value="Glutamate-tRNA synthetase, class I, anticodon-binding domain 1"/>
    <property type="match status" value="1"/>
</dbReference>
<keyword evidence="6" id="KW-0862">Zinc</keyword>
<dbReference type="RefSeq" id="WP_116223956.1">
    <property type="nucleotide sequence ID" value="NZ_AP018437.1"/>
</dbReference>
<dbReference type="SUPFAM" id="SSF48163">
    <property type="entry name" value="An anticodon-binding domain of class I aminoacyl-tRNA synthetases"/>
    <property type="match status" value="1"/>
</dbReference>
<evidence type="ECO:0000256" key="5">
    <source>
        <dbReference type="ARBA" id="ARBA00022741"/>
    </source>
</evidence>
<dbReference type="FunFam" id="3.40.50.620:FF:000045">
    <property type="entry name" value="Glutamate--tRNA ligase, mitochondrial"/>
    <property type="match status" value="1"/>
</dbReference>
<feature type="binding site" evidence="10">
    <location>
        <position position="258"/>
    </location>
    <ligand>
        <name>ATP</name>
        <dbReference type="ChEBI" id="CHEBI:30616"/>
    </ligand>
</feature>
<keyword evidence="7 10" id="KW-0067">ATP-binding</keyword>
<dbReference type="InterPro" id="IPR045462">
    <property type="entry name" value="aa-tRNA-synth_I_cd-bd"/>
</dbReference>
<dbReference type="InterPro" id="IPR014729">
    <property type="entry name" value="Rossmann-like_a/b/a_fold"/>
</dbReference>
<dbReference type="InterPro" id="IPR004527">
    <property type="entry name" value="Glu-tRNA-ligase_bac/mito"/>
</dbReference>
<dbReference type="HAMAP" id="MF_00022">
    <property type="entry name" value="Glu_tRNA_synth_type1"/>
    <property type="match status" value="1"/>
</dbReference>
<evidence type="ECO:0000256" key="2">
    <source>
        <dbReference type="ARBA" id="ARBA00022490"/>
    </source>
</evidence>
<dbReference type="InterPro" id="IPR020751">
    <property type="entry name" value="aa-tRNA-synth_I_codon-bd_sub2"/>
</dbReference>
<dbReference type="GO" id="GO:0004818">
    <property type="term" value="F:glutamate-tRNA ligase activity"/>
    <property type="evidence" value="ECO:0007669"/>
    <property type="project" value="UniProtKB-UniRule"/>
</dbReference>
<reference evidence="13 14" key="1">
    <citation type="submission" date="2018-08" db="EMBL/GenBank/DDBJ databases">
        <title>Genomic Encyclopedia of Type Strains, Phase IV (KMG-IV): sequencing the most valuable type-strain genomes for metagenomic binning, comparative biology and taxonomic classification.</title>
        <authorList>
            <person name="Goeker M."/>
        </authorList>
    </citation>
    <scope>NUCLEOTIDE SEQUENCE [LARGE SCALE GENOMIC DNA]</scope>
    <source>
        <strain evidence="13 14">DSM 23923</strain>
    </source>
</reference>
<dbReference type="InterPro" id="IPR020752">
    <property type="entry name" value="Glu-tRNA-synth_I_codon-bd_sub1"/>
</dbReference>
<keyword evidence="4" id="KW-0479">Metal-binding</keyword>
<gene>
    <name evidence="10" type="primary">gltX</name>
    <name evidence="13" type="ORF">DFR64_0662</name>
</gene>
<dbReference type="InterPro" id="IPR008925">
    <property type="entry name" value="aa_tRNA-synth_I_cd-bd_sf"/>
</dbReference>
<keyword evidence="9 10" id="KW-0030">Aminoacyl-tRNA synthetase</keyword>
<feature type="domain" description="Aminoacyl-tRNA synthetase class I anticodon-binding" evidence="12">
    <location>
        <begin position="350"/>
        <end position="487"/>
    </location>
</feature>
<evidence type="ECO:0000313" key="13">
    <source>
        <dbReference type="EMBL" id="REG10799.1"/>
    </source>
</evidence>
<evidence type="ECO:0000256" key="3">
    <source>
        <dbReference type="ARBA" id="ARBA00022598"/>
    </source>
</evidence>
<comment type="subcellular location">
    <subcellularLocation>
        <location evidence="10">Cytoplasm</location>
    </subcellularLocation>
</comment>
<dbReference type="InterPro" id="IPR049940">
    <property type="entry name" value="GluQ/Sye"/>
</dbReference>
<evidence type="ECO:0000256" key="10">
    <source>
        <dbReference type="HAMAP-Rule" id="MF_00022"/>
    </source>
</evidence>
<feature type="domain" description="Glutamyl/glutaminyl-tRNA synthetase class Ib catalytic" evidence="11">
    <location>
        <begin position="8"/>
        <end position="331"/>
    </location>
</feature>
<dbReference type="OrthoDB" id="9807503at2"/>
<dbReference type="Proteomes" id="UP000256388">
    <property type="component" value="Unassembled WGS sequence"/>
</dbReference>
<dbReference type="SUPFAM" id="SSF52374">
    <property type="entry name" value="Nucleotidylyl transferase"/>
    <property type="match status" value="1"/>
</dbReference>
<sequence>MSQENHYRVRFAPSPTGHVHLGSARTALYDYLIAKQTQGQFILRIEDTDRKRLVEGAEEELMNSMRWLGIDWDEGPDKGGPYGPYRQSERKEIYQKFAHELIEKDMAYYCFCSSERLSKVRQEKQKDKQLPHYDGFCRNLNKAEAEERVKNGEPHVIRFKSPKQGTTVVHDLLRGDIVFENANLDDFILVKSDGWALYHLAAIVDDYLMKVTHVIRGSEWLPTSPLHSLIWQAFGWKEPVWVHLSVFLKPSGKGKMSKREAADLSNDGYSIFIKDLEDLGYLPEAVINWVALMGWSYDDHTEFFTLDDLVEKFSLEKLNPSPAAINFSKLDYFNKQHIKVLDDTDLGGRIQPFFEKAGYNVTIKDMEAIAPLVRDRITTLDDSVEKCAFLFKNSITHAPESLAIEGKTSQETHRIGEGALNVINRVSDWTIAVLEEKLTDYMNQNELTPKEFFSFLREAISGQRATPPLFDCMQVLGKERTIQRVEESLKLI</sequence>
<dbReference type="Pfam" id="PF00749">
    <property type="entry name" value="tRNA-synt_1c"/>
    <property type="match status" value="1"/>
</dbReference>
<dbReference type="Gene3D" id="1.10.10.350">
    <property type="match status" value="1"/>
</dbReference>
<comment type="similarity">
    <text evidence="1 10">Belongs to the class-I aminoacyl-tRNA synthetase family. Glutamate--tRNA ligase type 1 subfamily.</text>
</comment>
<evidence type="ECO:0000256" key="1">
    <source>
        <dbReference type="ARBA" id="ARBA00007894"/>
    </source>
</evidence>
<organism evidence="13 14">
    <name type="scientific">Pelolinea submarina</name>
    <dbReference type="NCBI Taxonomy" id="913107"/>
    <lineage>
        <taxon>Bacteria</taxon>
        <taxon>Bacillati</taxon>
        <taxon>Chloroflexota</taxon>
        <taxon>Anaerolineae</taxon>
        <taxon>Anaerolineales</taxon>
        <taxon>Anaerolineaceae</taxon>
        <taxon>Pelolinea</taxon>
    </lineage>
</organism>
<dbReference type="GO" id="GO:0005524">
    <property type="term" value="F:ATP binding"/>
    <property type="evidence" value="ECO:0007669"/>
    <property type="project" value="UniProtKB-UniRule"/>
</dbReference>
<comment type="subunit">
    <text evidence="10">Monomer.</text>
</comment>
<comment type="caution">
    <text evidence="10">Lacks conserved residue(s) required for the propagation of feature annotation.</text>
</comment>
<dbReference type="GO" id="GO:0005737">
    <property type="term" value="C:cytoplasm"/>
    <property type="evidence" value="ECO:0007669"/>
    <property type="project" value="UniProtKB-SubCell"/>
</dbReference>
<evidence type="ECO:0000259" key="11">
    <source>
        <dbReference type="Pfam" id="PF00749"/>
    </source>
</evidence>
<dbReference type="EC" id="6.1.1.17" evidence="10"/>
<evidence type="ECO:0000313" key="14">
    <source>
        <dbReference type="Proteomes" id="UP000256388"/>
    </source>
</evidence>
<dbReference type="PRINTS" id="PR00987">
    <property type="entry name" value="TRNASYNTHGLU"/>
</dbReference>
<dbReference type="InterPro" id="IPR000924">
    <property type="entry name" value="Glu/Gln-tRNA-synth"/>
</dbReference>
<dbReference type="InterPro" id="IPR020058">
    <property type="entry name" value="Glu/Gln-tRNA-synth_Ib_cat-dom"/>
</dbReference>
<keyword evidence="5 10" id="KW-0547">Nucleotide-binding</keyword>
<dbReference type="PANTHER" id="PTHR43311:SF2">
    <property type="entry name" value="GLUTAMATE--TRNA LIGASE, MITOCHONDRIAL-RELATED"/>
    <property type="match status" value="1"/>
</dbReference>
<dbReference type="NCBIfam" id="TIGR00464">
    <property type="entry name" value="gltX_bact"/>
    <property type="match status" value="1"/>
</dbReference>
<keyword evidence="8 10" id="KW-0648">Protein biosynthesis</keyword>
<dbReference type="GO" id="GO:0006424">
    <property type="term" value="P:glutamyl-tRNA aminoacylation"/>
    <property type="evidence" value="ECO:0007669"/>
    <property type="project" value="UniProtKB-UniRule"/>
</dbReference>
<dbReference type="EMBL" id="QUMS01000001">
    <property type="protein sequence ID" value="REG10799.1"/>
    <property type="molecule type" value="Genomic_DNA"/>
</dbReference>
<comment type="catalytic activity">
    <reaction evidence="10">
        <text>tRNA(Glu) + L-glutamate + ATP = L-glutamyl-tRNA(Glu) + AMP + diphosphate</text>
        <dbReference type="Rhea" id="RHEA:23540"/>
        <dbReference type="Rhea" id="RHEA-COMP:9663"/>
        <dbReference type="Rhea" id="RHEA-COMP:9680"/>
        <dbReference type="ChEBI" id="CHEBI:29985"/>
        <dbReference type="ChEBI" id="CHEBI:30616"/>
        <dbReference type="ChEBI" id="CHEBI:33019"/>
        <dbReference type="ChEBI" id="CHEBI:78442"/>
        <dbReference type="ChEBI" id="CHEBI:78520"/>
        <dbReference type="ChEBI" id="CHEBI:456215"/>
        <dbReference type="EC" id="6.1.1.17"/>
    </reaction>
</comment>
<evidence type="ECO:0000256" key="7">
    <source>
        <dbReference type="ARBA" id="ARBA00022840"/>
    </source>
</evidence>
<dbReference type="PANTHER" id="PTHR43311">
    <property type="entry name" value="GLUTAMATE--TRNA LIGASE"/>
    <property type="match status" value="1"/>
</dbReference>
<keyword evidence="14" id="KW-1185">Reference proteome</keyword>
<evidence type="ECO:0000256" key="8">
    <source>
        <dbReference type="ARBA" id="ARBA00022917"/>
    </source>
</evidence>
<feature type="short sequence motif" description="'KMSKS' region" evidence="10">
    <location>
        <begin position="255"/>
        <end position="259"/>
    </location>
</feature>
<evidence type="ECO:0000259" key="12">
    <source>
        <dbReference type="Pfam" id="PF19269"/>
    </source>
</evidence>
<proteinExistence type="inferred from homology"/>
<dbReference type="GO" id="GO:0008270">
    <property type="term" value="F:zinc ion binding"/>
    <property type="evidence" value="ECO:0007669"/>
    <property type="project" value="InterPro"/>
</dbReference>
<comment type="function">
    <text evidence="10">Catalyzes the attachment of glutamate to tRNA(Glu) in a two-step reaction: glutamate is first activated by ATP to form Glu-AMP and then transferred to the acceptor end of tRNA(Glu).</text>
</comment>
<dbReference type="InterPro" id="IPR033910">
    <property type="entry name" value="GluRS_core"/>
</dbReference>
<dbReference type="AlphaFoldDB" id="A0A3E0AGI1"/>
<comment type="caution">
    <text evidence="13">The sequence shown here is derived from an EMBL/GenBank/DDBJ whole genome shotgun (WGS) entry which is preliminary data.</text>
</comment>
<dbReference type="Gene3D" id="3.40.50.620">
    <property type="entry name" value="HUPs"/>
    <property type="match status" value="1"/>
</dbReference>
<dbReference type="GO" id="GO:0000049">
    <property type="term" value="F:tRNA binding"/>
    <property type="evidence" value="ECO:0007669"/>
    <property type="project" value="InterPro"/>
</dbReference>
<evidence type="ECO:0000256" key="4">
    <source>
        <dbReference type="ARBA" id="ARBA00022723"/>
    </source>
</evidence>
<keyword evidence="2 10" id="KW-0963">Cytoplasm</keyword>
<name>A0A3E0AGI1_9CHLR</name>
<dbReference type="Pfam" id="PF19269">
    <property type="entry name" value="Anticodon_2"/>
    <property type="match status" value="1"/>
</dbReference>
<dbReference type="CDD" id="cd00808">
    <property type="entry name" value="GluRS_core"/>
    <property type="match status" value="1"/>
</dbReference>
<keyword evidence="3 10" id="KW-0436">Ligase</keyword>
<protein>
    <recommendedName>
        <fullName evidence="10">Glutamate--tRNA ligase</fullName>
        <ecNumber evidence="10">6.1.1.17</ecNumber>
    </recommendedName>
    <alternativeName>
        <fullName evidence="10">Glutamyl-tRNA synthetase</fullName>
        <shortName evidence="10">GluRS</shortName>
    </alternativeName>
</protein>
<accession>A0A3E0AGI1</accession>